<dbReference type="InterPro" id="IPR010930">
    <property type="entry name" value="Flg_bb/hook_C_dom"/>
</dbReference>
<dbReference type="NCBIfam" id="TIGR03506">
    <property type="entry name" value="FlgEFG_subfam"/>
    <property type="match status" value="2"/>
</dbReference>
<keyword evidence="9" id="KW-1185">Reference proteome</keyword>
<proteinExistence type="inferred from homology"/>
<organism evidence="8 9">
    <name type="scientific">Hypericibacter terrae</name>
    <dbReference type="NCBI Taxonomy" id="2602015"/>
    <lineage>
        <taxon>Bacteria</taxon>
        <taxon>Pseudomonadati</taxon>
        <taxon>Pseudomonadota</taxon>
        <taxon>Alphaproteobacteria</taxon>
        <taxon>Rhodospirillales</taxon>
        <taxon>Dongiaceae</taxon>
        <taxon>Hypericibacter</taxon>
    </lineage>
</organism>
<dbReference type="RefSeq" id="WP_151178432.1">
    <property type="nucleotide sequence ID" value="NZ_CP042906.1"/>
</dbReference>
<dbReference type="NCBIfam" id="TIGR02490">
    <property type="entry name" value="flgF"/>
    <property type="match status" value="1"/>
</dbReference>
<evidence type="ECO:0000259" key="5">
    <source>
        <dbReference type="Pfam" id="PF00460"/>
    </source>
</evidence>
<dbReference type="GO" id="GO:0071978">
    <property type="term" value="P:bacterial-type flagellum-dependent swarming motility"/>
    <property type="evidence" value="ECO:0007669"/>
    <property type="project" value="TreeGrafter"/>
</dbReference>
<dbReference type="InterPro" id="IPR012836">
    <property type="entry name" value="FlgF"/>
</dbReference>
<keyword evidence="3 4" id="KW-0975">Bacterial flagellum</keyword>
<dbReference type="PANTHER" id="PTHR30435">
    <property type="entry name" value="FLAGELLAR PROTEIN"/>
    <property type="match status" value="1"/>
</dbReference>
<dbReference type="InterPro" id="IPR053967">
    <property type="entry name" value="LlgE_F_G-like_D1"/>
</dbReference>
<accession>A0A5J6MM71</accession>
<dbReference type="GO" id="GO:0030694">
    <property type="term" value="C:bacterial-type flagellum basal body, rod"/>
    <property type="evidence" value="ECO:0007669"/>
    <property type="project" value="UniProtKB-UniRule"/>
</dbReference>
<dbReference type="Proteomes" id="UP000326202">
    <property type="component" value="Chromosome"/>
</dbReference>
<evidence type="ECO:0000256" key="1">
    <source>
        <dbReference type="ARBA" id="ARBA00004117"/>
    </source>
</evidence>
<dbReference type="PANTHER" id="PTHR30435:SF19">
    <property type="entry name" value="FLAGELLAR BASAL-BODY ROD PROTEIN FLGG"/>
    <property type="match status" value="1"/>
</dbReference>
<comment type="subunit">
    <text evidence="4">The basal body constitutes a major portion of the flagellar organelle and consists of five rings (E,L,P,S, and M) mounted on a central rod. The rod consists of about 26 subunits of FlgG in the distal portion, and FlgB, FlgC and FlgF are thought to build up the proximal portion of the rod with about 6 subunits each.</text>
</comment>
<name>A0A5J6MM71_9PROT</name>
<keyword evidence="8" id="KW-0966">Cell projection</keyword>
<protein>
    <recommendedName>
        <fullName evidence="4">Flagellar basal-body rod protein FlgF</fullName>
    </recommendedName>
</protein>
<dbReference type="SUPFAM" id="SSF117143">
    <property type="entry name" value="Flagellar hook protein flgE"/>
    <property type="match status" value="1"/>
</dbReference>
<evidence type="ECO:0000313" key="9">
    <source>
        <dbReference type="Proteomes" id="UP000326202"/>
    </source>
</evidence>
<keyword evidence="8" id="KW-0282">Flagellum</keyword>
<comment type="subcellular location">
    <subcellularLocation>
        <location evidence="1 4">Bacterial flagellum basal body</location>
    </subcellularLocation>
</comment>
<dbReference type="OrthoDB" id="9804559at2"/>
<dbReference type="InterPro" id="IPR001444">
    <property type="entry name" value="Flag_bb_rod_N"/>
</dbReference>
<reference evidence="8 9" key="1">
    <citation type="submission" date="2019-08" db="EMBL/GenBank/DDBJ databases">
        <title>Hyperibacter terrae gen. nov., sp. nov. and Hyperibacter viscosus sp. nov., two new members in the family Rhodospirillaceae isolated from the rhizosphere of Hypericum perforatum.</title>
        <authorList>
            <person name="Noviana Z."/>
        </authorList>
    </citation>
    <scope>NUCLEOTIDE SEQUENCE [LARGE SCALE GENOMIC DNA]</scope>
    <source>
        <strain evidence="8 9">R5913</strain>
    </source>
</reference>
<dbReference type="Pfam" id="PF22692">
    <property type="entry name" value="LlgE_F_G_D1"/>
    <property type="match status" value="1"/>
</dbReference>
<dbReference type="EMBL" id="CP042906">
    <property type="protein sequence ID" value="QEX18247.1"/>
    <property type="molecule type" value="Genomic_DNA"/>
</dbReference>
<dbReference type="Pfam" id="PF06429">
    <property type="entry name" value="Flg_bbr_C"/>
    <property type="match status" value="1"/>
</dbReference>
<comment type="similarity">
    <text evidence="2 4">Belongs to the flagella basal body rod proteins family.</text>
</comment>
<sequence length="246" mass="26388">MENAGYIALSRQMSLTREMDVIANNLANVTTPAFKGQTVRFQEYLDRAKDGTKLSYVQDAAMPRDWSEGPLTSTGNPLDIAIHGDGFFVVSTPNGTRYTRKGHFEMDANRQLVSADGAPIQGDGGPISVPQDAIDVTVAEDGTVSVKQPGSPQTTTIGKLRVVNFADPQTLQEEAAGLYKAAPQVTPTPVANAHLVQGALEQSNVQPIVELTHMMSVSRNYEAAQQLVQSEHDRIRKAITGIVGGA</sequence>
<evidence type="ECO:0000259" key="7">
    <source>
        <dbReference type="Pfam" id="PF22692"/>
    </source>
</evidence>
<keyword evidence="8" id="KW-0969">Cilium</keyword>
<feature type="domain" description="Flagellar hook protein FlgE/F/G-like D1" evidence="7">
    <location>
        <begin position="81"/>
        <end position="146"/>
    </location>
</feature>
<evidence type="ECO:0000256" key="4">
    <source>
        <dbReference type="RuleBase" id="RU362116"/>
    </source>
</evidence>
<evidence type="ECO:0000256" key="3">
    <source>
        <dbReference type="ARBA" id="ARBA00023143"/>
    </source>
</evidence>
<feature type="domain" description="Flagellar basal-body/hook protein C-terminal" evidence="6">
    <location>
        <begin position="196"/>
        <end position="239"/>
    </location>
</feature>
<dbReference type="InterPro" id="IPR037925">
    <property type="entry name" value="FlgE/F/G-like"/>
</dbReference>
<evidence type="ECO:0000256" key="2">
    <source>
        <dbReference type="ARBA" id="ARBA00009677"/>
    </source>
</evidence>
<evidence type="ECO:0000313" key="8">
    <source>
        <dbReference type="EMBL" id="QEX18247.1"/>
    </source>
</evidence>
<dbReference type="Pfam" id="PF00460">
    <property type="entry name" value="Flg_bb_rod"/>
    <property type="match status" value="1"/>
</dbReference>
<evidence type="ECO:0000259" key="6">
    <source>
        <dbReference type="Pfam" id="PF06429"/>
    </source>
</evidence>
<gene>
    <name evidence="8" type="ORF">FRZ44_35520</name>
</gene>
<dbReference type="AlphaFoldDB" id="A0A5J6MM71"/>
<feature type="domain" description="Flagellar basal body rod protein N-terminal" evidence="5">
    <location>
        <begin position="6"/>
        <end position="35"/>
    </location>
</feature>
<dbReference type="KEGG" id="htq:FRZ44_35520"/>
<dbReference type="InterPro" id="IPR020013">
    <property type="entry name" value="Flagellar_FlgE/F/G"/>
</dbReference>